<gene>
    <name evidence="2" type="ORF">H2508_02745</name>
</gene>
<evidence type="ECO:0000313" key="3">
    <source>
        <dbReference type="Proteomes" id="UP000539350"/>
    </source>
</evidence>
<dbReference type="PROSITE" id="PS51257">
    <property type="entry name" value="PROKAR_LIPOPROTEIN"/>
    <property type="match status" value="1"/>
</dbReference>
<keyword evidence="1" id="KW-0732">Signal</keyword>
<sequence length="379" mass="43146">MKYLVLLVLPLLLIACASEPEPLAQQALADSAWPMPVGEVQLHLRQSLAEETALDISLVVFDPGLPEAVTVQGTRGLFPLIRKAEARYLPVLLRQTLMDTGAWGVIRVLPEPDPSAQLQITATILHSDGEHLLLQLEAVDASGRQWLNRSYYDRAEDADYPVAEGADPFADLYRQIANDLLAQLEALEHSALVALRHTAMLRYAATLSEEAFGGYLTRTEAGYYQLLRLPAADDPMLLRVQRIRNHEHLFIDTVDEQYLDLFETMRPTYNLWRQYGREQAQYMRDYQQRLLERDRAGRRGSFAALQQSYNAFKWSKIQQQDLQELAQGFNNEVTPTVLEASGRVFRLNGSLQSQYDEWRAILRQIFSLETGQSRGQDKL</sequence>
<feature type="signal peptide" evidence="1">
    <location>
        <begin position="1"/>
        <end position="17"/>
    </location>
</feature>
<evidence type="ECO:0008006" key="4">
    <source>
        <dbReference type="Google" id="ProtNLM"/>
    </source>
</evidence>
<dbReference type="EMBL" id="JACFXU010000013">
    <property type="protein sequence ID" value="MBA6412026.1"/>
    <property type="molecule type" value="Genomic_DNA"/>
</dbReference>
<dbReference type="Proteomes" id="UP000539350">
    <property type="component" value="Unassembled WGS sequence"/>
</dbReference>
<evidence type="ECO:0000256" key="1">
    <source>
        <dbReference type="SAM" id="SignalP"/>
    </source>
</evidence>
<dbReference type="AlphaFoldDB" id="A0A7W2YI11"/>
<accession>A0A7W2YI11</accession>
<protein>
    <recommendedName>
        <fullName evidence="4">Lipoprotein</fullName>
    </recommendedName>
</protein>
<feature type="chain" id="PRO_5031555961" description="Lipoprotein" evidence="1">
    <location>
        <begin position="18"/>
        <end position="379"/>
    </location>
</feature>
<organism evidence="2 3">
    <name type="scientific">Sediminihaliea albiluteola</name>
    <dbReference type="NCBI Taxonomy" id="2758564"/>
    <lineage>
        <taxon>Bacteria</taxon>
        <taxon>Pseudomonadati</taxon>
        <taxon>Pseudomonadota</taxon>
        <taxon>Gammaproteobacteria</taxon>
        <taxon>Cellvibrionales</taxon>
        <taxon>Halieaceae</taxon>
        <taxon>Sediminihaliea</taxon>
    </lineage>
</organism>
<evidence type="ECO:0000313" key="2">
    <source>
        <dbReference type="EMBL" id="MBA6412026.1"/>
    </source>
</evidence>
<comment type="caution">
    <text evidence="2">The sequence shown here is derived from an EMBL/GenBank/DDBJ whole genome shotgun (WGS) entry which is preliminary data.</text>
</comment>
<proteinExistence type="predicted"/>
<reference evidence="2 3" key="1">
    <citation type="submission" date="2020-07" db="EMBL/GenBank/DDBJ databases">
        <title>Halieaceae bacterium, F7430, whole genome shotgun sequencing project.</title>
        <authorList>
            <person name="Jiang S."/>
            <person name="Liu Z.W."/>
            <person name="Du Z.J."/>
        </authorList>
    </citation>
    <scope>NUCLEOTIDE SEQUENCE [LARGE SCALE GENOMIC DNA]</scope>
    <source>
        <strain evidence="2 3">F7430</strain>
    </source>
</reference>
<name>A0A7W2YI11_9GAMM</name>
<dbReference type="RefSeq" id="WP_182168856.1">
    <property type="nucleotide sequence ID" value="NZ_JACFXU010000013.1"/>
</dbReference>
<keyword evidence="3" id="KW-1185">Reference proteome</keyword>